<feature type="non-terminal residue" evidence="2">
    <location>
        <position position="1"/>
    </location>
</feature>
<feature type="region of interest" description="Disordered" evidence="1">
    <location>
        <begin position="14"/>
        <end position="33"/>
    </location>
</feature>
<evidence type="ECO:0000313" key="3">
    <source>
        <dbReference type="Proteomes" id="UP000078542"/>
    </source>
</evidence>
<organism evidence="2 3">
    <name type="scientific">Cyphomyrmex costatus</name>
    <dbReference type="NCBI Taxonomy" id="456900"/>
    <lineage>
        <taxon>Eukaryota</taxon>
        <taxon>Metazoa</taxon>
        <taxon>Ecdysozoa</taxon>
        <taxon>Arthropoda</taxon>
        <taxon>Hexapoda</taxon>
        <taxon>Insecta</taxon>
        <taxon>Pterygota</taxon>
        <taxon>Neoptera</taxon>
        <taxon>Endopterygota</taxon>
        <taxon>Hymenoptera</taxon>
        <taxon>Apocrita</taxon>
        <taxon>Aculeata</taxon>
        <taxon>Formicoidea</taxon>
        <taxon>Formicidae</taxon>
        <taxon>Myrmicinae</taxon>
        <taxon>Cyphomyrmex</taxon>
    </lineage>
</organism>
<name>A0A195CVM8_9HYME</name>
<evidence type="ECO:0000313" key="2">
    <source>
        <dbReference type="EMBL" id="KYN04731.1"/>
    </source>
</evidence>
<evidence type="ECO:0000256" key="1">
    <source>
        <dbReference type="SAM" id="MobiDB-lite"/>
    </source>
</evidence>
<sequence length="97" mass="10696">CLADVVMLLVSQKQPSAGLAGSQHPTPKCNPWNRPWRAQQTRMEALASRCARACRALHSGAVVRLANLAVTLHTSRRAGYRAAQHRPRVAPRHRSVL</sequence>
<accession>A0A195CVM8</accession>
<protein>
    <submittedName>
        <fullName evidence="2">Uncharacterized protein</fullName>
    </submittedName>
</protein>
<dbReference type="AlphaFoldDB" id="A0A195CVM8"/>
<proteinExistence type="predicted"/>
<gene>
    <name evidence="2" type="ORF">ALC62_04366</name>
</gene>
<dbReference type="Proteomes" id="UP000078542">
    <property type="component" value="Unassembled WGS sequence"/>
</dbReference>
<dbReference type="EMBL" id="KQ977231">
    <property type="protein sequence ID" value="KYN04731.1"/>
    <property type="molecule type" value="Genomic_DNA"/>
</dbReference>
<keyword evidence="3" id="KW-1185">Reference proteome</keyword>
<reference evidence="2 3" key="1">
    <citation type="submission" date="2016-03" db="EMBL/GenBank/DDBJ databases">
        <title>Cyphomyrmex costatus WGS genome.</title>
        <authorList>
            <person name="Nygaard S."/>
            <person name="Hu H."/>
            <person name="Boomsma J."/>
            <person name="Zhang G."/>
        </authorList>
    </citation>
    <scope>NUCLEOTIDE SEQUENCE [LARGE SCALE GENOMIC DNA]</scope>
    <source>
        <strain evidence="2">MS0001</strain>
        <tissue evidence="2">Whole body</tissue>
    </source>
</reference>